<dbReference type="InterPro" id="IPR053168">
    <property type="entry name" value="Glutamic_endopeptidase"/>
</dbReference>
<dbReference type="InterPro" id="IPR004314">
    <property type="entry name" value="Neprosin"/>
</dbReference>
<evidence type="ECO:0000259" key="1">
    <source>
        <dbReference type="PROSITE" id="PS52045"/>
    </source>
</evidence>
<sequence length="119" mass="14175">NSSVRLADLNNGLFFHLRGCIISKKKLKNCILMRDSLITTKCLYEVKNRRTYISLTYVIDMGKNKYYGTKVTINVWEPKIQQQYEFTFSQIWLLSDLFRKYLDNIEAGWQISRIYMVTN</sequence>
<dbReference type="PANTHER" id="PTHR31589">
    <property type="entry name" value="PROTEIN, PUTATIVE (DUF239)-RELATED-RELATED"/>
    <property type="match status" value="1"/>
</dbReference>
<accession>A0ABQ8AHE7</accession>
<evidence type="ECO:0000313" key="3">
    <source>
        <dbReference type="Proteomes" id="UP000824890"/>
    </source>
</evidence>
<organism evidence="2 3">
    <name type="scientific">Brassica napus</name>
    <name type="common">Rape</name>
    <dbReference type="NCBI Taxonomy" id="3708"/>
    <lineage>
        <taxon>Eukaryota</taxon>
        <taxon>Viridiplantae</taxon>
        <taxon>Streptophyta</taxon>
        <taxon>Embryophyta</taxon>
        <taxon>Tracheophyta</taxon>
        <taxon>Spermatophyta</taxon>
        <taxon>Magnoliopsida</taxon>
        <taxon>eudicotyledons</taxon>
        <taxon>Gunneridae</taxon>
        <taxon>Pentapetalae</taxon>
        <taxon>rosids</taxon>
        <taxon>malvids</taxon>
        <taxon>Brassicales</taxon>
        <taxon>Brassicaceae</taxon>
        <taxon>Brassiceae</taxon>
        <taxon>Brassica</taxon>
    </lineage>
</organism>
<comment type="caution">
    <text evidence="2">The sequence shown here is derived from an EMBL/GenBank/DDBJ whole genome shotgun (WGS) entry which is preliminary data.</text>
</comment>
<dbReference type="PANTHER" id="PTHR31589:SF24">
    <property type="entry name" value="OS07G0205500 PROTEIN"/>
    <property type="match status" value="1"/>
</dbReference>
<gene>
    <name evidence="2" type="ORF">HID58_054391</name>
</gene>
<dbReference type="PROSITE" id="PS52045">
    <property type="entry name" value="NEPROSIN_PEP_CD"/>
    <property type="match status" value="1"/>
</dbReference>
<dbReference type="Proteomes" id="UP000824890">
    <property type="component" value="Unassembled WGS sequence"/>
</dbReference>
<reference evidence="2 3" key="1">
    <citation type="submission" date="2021-05" db="EMBL/GenBank/DDBJ databases">
        <title>Genome Assembly of Synthetic Allotetraploid Brassica napus Reveals Homoeologous Exchanges between Subgenomes.</title>
        <authorList>
            <person name="Davis J.T."/>
        </authorList>
    </citation>
    <scope>NUCLEOTIDE SEQUENCE [LARGE SCALE GENOMIC DNA]</scope>
    <source>
        <strain evidence="3">cv. Da-Ae</strain>
        <tissue evidence="2">Seedling</tissue>
    </source>
</reference>
<name>A0ABQ8AHE7_BRANA</name>
<feature type="domain" description="Neprosin PEP catalytic" evidence="1">
    <location>
        <begin position="45"/>
        <end position="119"/>
    </location>
</feature>
<dbReference type="EMBL" id="JAGKQM010000013">
    <property type="protein sequence ID" value="KAH0891962.1"/>
    <property type="molecule type" value="Genomic_DNA"/>
</dbReference>
<feature type="non-terminal residue" evidence="2">
    <location>
        <position position="1"/>
    </location>
</feature>
<protein>
    <recommendedName>
        <fullName evidence="1">Neprosin PEP catalytic domain-containing protein</fullName>
    </recommendedName>
</protein>
<keyword evidence="3" id="KW-1185">Reference proteome</keyword>
<evidence type="ECO:0000313" key="2">
    <source>
        <dbReference type="EMBL" id="KAH0891962.1"/>
    </source>
</evidence>
<proteinExistence type="predicted"/>